<dbReference type="EMBL" id="VLJV01000001">
    <property type="protein sequence ID" value="TWH19296.1"/>
    <property type="molecule type" value="Genomic_DNA"/>
</dbReference>
<dbReference type="AlphaFoldDB" id="A0A660C7H7"/>
<protein>
    <submittedName>
        <fullName evidence="1">Asparagine synthase (Glutamine-hydrolysing)</fullName>
    </submittedName>
</protein>
<gene>
    <name evidence="1" type="ORF">JD82_01119</name>
</gene>
<organism evidence="1 2">
    <name type="scientific">Prauserella rugosa</name>
    <dbReference type="NCBI Taxonomy" id="43354"/>
    <lineage>
        <taxon>Bacteria</taxon>
        <taxon>Bacillati</taxon>
        <taxon>Actinomycetota</taxon>
        <taxon>Actinomycetes</taxon>
        <taxon>Pseudonocardiales</taxon>
        <taxon>Pseudonocardiaceae</taxon>
        <taxon>Prauserella</taxon>
    </lineage>
</organism>
<comment type="caution">
    <text evidence="1">The sequence shown here is derived from an EMBL/GenBank/DDBJ whole genome shotgun (WGS) entry which is preliminary data.</text>
</comment>
<reference evidence="1 2" key="1">
    <citation type="submission" date="2019-07" db="EMBL/GenBank/DDBJ databases">
        <title>R&amp;d 2014.</title>
        <authorList>
            <person name="Klenk H.-P."/>
        </authorList>
    </citation>
    <scope>NUCLEOTIDE SEQUENCE [LARGE SCALE GENOMIC DNA]</scope>
    <source>
        <strain evidence="1 2">DSM 43194</strain>
    </source>
</reference>
<evidence type="ECO:0000313" key="2">
    <source>
        <dbReference type="Proteomes" id="UP000317303"/>
    </source>
</evidence>
<sequence length="99" mass="10712">MRDSARGIVPDALLDRTTKGTGTLDAALGLRQHAPQLAELWRESLLAEHGLVDQTRLTHVCARPDTPELADGRLLSTVGCELWLRAHQGVIPPSTPKAT</sequence>
<dbReference type="Proteomes" id="UP000317303">
    <property type="component" value="Unassembled WGS sequence"/>
</dbReference>
<proteinExistence type="predicted"/>
<name>A0A660C7H7_9PSEU</name>
<keyword evidence="2" id="KW-1185">Reference proteome</keyword>
<accession>A0A660C7H7</accession>
<evidence type="ECO:0000313" key="1">
    <source>
        <dbReference type="EMBL" id="TWH19296.1"/>
    </source>
</evidence>